<keyword evidence="2" id="KW-1185">Reference proteome</keyword>
<protein>
    <submittedName>
        <fullName evidence="1">Uncharacterized protein</fullName>
    </submittedName>
</protein>
<proteinExistence type="predicted"/>
<evidence type="ECO:0000313" key="1">
    <source>
        <dbReference type="EMBL" id="OAX77648.1"/>
    </source>
</evidence>
<reference evidence="1 2" key="1">
    <citation type="submission" date="2015-07" db="EMBL/GenBank/DDBJ databases">
        <title>Emmonsia species relationships and genome sequence.</title>
        <authorList>
            <person name="Cuomo C.A."/>
            <person name="Schwartz I.S."/>
            <person name="Kenyon C."/>
            <person name="de Hoog G.S."/>
            <person name="Govender N.P."/>
            <person name="Botha A."/>
            <person name="Moreno L."/>
            <person name="de Vries M."/>
            <person name="Munoz J.F."/>
            <person name="Stielow J.B."/>
        </authorList>
    </citation>
    <scope>NUCLEOTIDE SEQUENCE [LARGE SCALE GENOMIC DNA]</scope>
    <source>
        <strain evidence="1 2">CBS 136260</strain>
    </source>
</reference>
<name>A0A1B7NLJ4_9EURO</name>
<comment type="caution">
    <text evidence="1">The sequence shown here is derived from an EMBL/GenBank/DDBJ whole genome shotgun (WGS) entry which is preliminary data.</text>
</comment>
<dbReference type="EMBL" id="LGUA01002225">
    <property type="protein sequence ID" value="OAX77648.1"/>
    <property type="molecule type" value="Genomic_DNA"/>
</dbReference>
<sequence length="64" mass="7355">MKLLKALITDITHSYKNTLIKSSQARVQIRTTLKKYQQQITETDDSDNISLEEEVLTSTDSQIK</sequence>
<gene>
    <name evidence="1" type="ORF">ACJ72_08051</name>
</gene>
<organism evidence="1 2">
    <name type="scientific">Emergomyces africanus</name>
    <dbReference type="NCBI Taxonomy" id="1955775"/>
    <lineage>
        <taxon>Eukaryota</taxon>
        <taxon>Fungi</taxon>
        <taxon>Dikarya</taxon>
        <taxon>Ascomycota</taxon>
        <taxon>Pezizomycotina</taxon>
        <taxon>Eurotiomycetes</taxon>
        <taxon>Eurotiomycetidae</taxon>
        <taxon>Onygenales</taxon>
        <taxon>Ajellomycetaceae</taxon>
        <taxon>Emergomyces</taxon>
    </lineage>
</organism>
<dbReference type="Proteomes" id="UP000091918">
    <property type="component" value="Unassembled WGS sequence"/>
</dbReference>
<accession>A0A1B7NLJ4</accession>
<dbReference type="AlphaFoldDB" id="A0A1B7NLJ4"/>
<evidence type="ECO:0000313" key="2">
    <source>
        <dbReference type="Proteomes" id="UP000091918"/>
    </source>
</evidence>